<dbReference type="InterPro" id="IPR011041">
    <property type="entry name" value="Quinoprot_gluc/sorb_DH_b-prop"/>
</dbReference>
<keyword evidence="7" id="KW-1185">Reference proteome</keyword>
<dbReference type="GO" id="GO:0009055">
    <property type="term" value="F:electron transfer activity"/>
    <property type="evidence" value="ECO:0007669"/>
    <property type="project" value="InterPro"/>
</dbReference>
<evidence type="ECO:0000256" key="2">
    <source>
        <dbReference type="ARBA" id="ARBA00022723"/>
    </source>
</evidence>
<dbReference type="SUPFAM" id="SSF50952">
    <property type="entry name" value="Soluble quinoprotein glucose dehydrogenase"/>
    <property type="match status" value="1"/>
</dbReference>
<sequence>MNKKNNFFVRLFPAVFGLIFLVTTGCNQTESHQESSDPKLAKLKIPEGFHAERLYNPSDNNEGSWVAMTFDDKGRIIACDQYGYLYRITVPAIGADTNTNKMKVDRLEINVPGDTSHARIKMGLAHGLLWAYNSLYVVVNDEGQKDSVTRPSGLYRLQDTNGDDEFDKITMMKRLYGNGEHGPHSIILSPDKKSLYVIAGNFTDLPEMDNYYLPKTWKNDNLLPLLLDPNGFGNDRQPPGGWIAKTDSVGSRWELFSSGFRNPFDIAFNEDGELFTYDSDMEWDMGLPWYRPTRICHVTSGSEFGYRENNGKWSPAYPDNVPAILNIGPGSPTNVMSGMNTRFPEKYRRGLFAFDWSYGIIYHIALEPEGSTYKGKAEEFISGSPLPLTDGEIGPDGALYFLTGGRRINSDVYRVYYGKNDLKTEPLKVDESSDAAKAREIRRKLEAFQEKTDASTLDVAWPYLNNSDRGIRYAARIAVEHLPVQQWQAKALAEKDPVALTQAMVALARTGDKSAETQMLDAMLAIDYARLNTSQQIDLLRAFELTLSRMGDPGAAYKEKVVAYLGPKYPATDNILNQQLCKVLANVDDPQIVPKTMALIANSVDDTTATATASSDLILRNPQYGMDVANMLAKRPPAQQIYLATVLSKVKNGWTPELWEKYFTLFYGFFEKKGGNSYIGYIDEARKNGLANVPKNELAHFNTISGDSLLANNGRSVVPPGGGPKGPGRRWKLDEAVEIVQSDSTGVRDFNRGKTMFAASLCGACHSIRGTGGSIGPDLTQLGTRFSNKDILEAIIDPNKEVSDQYAATNLILKDGSTILGRLVRQDDNNYYISQNPFAPQQIREVPKKDVLRTQLSNQSVMLPGLINNLNPDELKDLMAYLKSGGDENNPVFKKK</sequence>
<dbReference type="STRING" id="1465490.SAMN05444277_11358"/>
<dbReference type="GO" id="GO:0046872">
    <property type="term" value="F:metal ion binding"/>
    <property type="evidence" value="ECO:0007669"/>
    <property type="project" value="UniProtKB-KW"/>
</dbReference>
<evidence type="ECO:0000256" key="4">
    <source>
        <dbReference type="PROSITE-ProRule" id="PRU00433"/>
    </source>
</evidence>
<dbReference type="OrthoDB" id="627427at2"/>
<dbReference type="AlphaFoldDB" id="A0A1I5YN72"/>
<evidence type="ECO:0000313" key="6">
    <source>
        <dbReference type="EMBL" id="SFQ45704.1"/>
    </source>
</evidence>
<keyword evidence="3 4" id="KW-0408">Iron</keyword>
<accession>A0A1I5YN72</accession>
<keyword evidence="2 4" id="KW-0479">Metal-binding</keyword>
<name>A0A1I5YN72_9BACT</name>
<dbReference type="SUPFAM" id="SSF46626">
    <property type="entry name" value="Cytochrome c"/>
    <property type="match status" value="1"/>
</dbReference>
<dbReference type="InterPro" id="IPR036909">
    <property type="entry name" value="Cyt_c-like_dom_sf"/>
</dbReference>
<reference evidence="6 7" key="1">
    <citation type="submission" date="2016-10" db="EMBL/GenBank/DDBJ databases">
        <authorList>
            <person name="de Groot N.N."/>
        </authorList>
    </citation>
    <scope>NUCLEOTIDE SEQUENCE [LARGE SCALE GENOMIC DNA]</scope>
    <source>
        <strain evidence="6 7">DSM 28286</strain>
    </source>
</reference>
<dbReference type="RefSeq" id="WP_090661793.1">
    <property type="nucleotide sequence ID" value="NZ_FOXQ01000013.1"/>
</dbReference>
<dbReference type="GO" id="GO:0020037">
    <property type="term" value="F:heme binding"/>
    <property type="evidence" value="ECO:0007669"/>
    <property type="project" value="InterPro"/>
</dbReference>
<dbReference type="Gene3D" id="1.10.760.10">
    <property type="entry name" value="Cytochrome c-like domain"/>
    <property type="match status" value="1"/>
</dbReference>
<feature type="domain" description="Cytochrome c" evidence="5">
    <location>
        <begin position="748"/>
        <end position="886"/>
    </location>
</feature>
<dbReference type="InterPro" id="IPR009056">
    <property type="entry name" value="Cyt_c-like_dom"/>
</dbReference>
<dbReference type="Proteomes" id="UP000199031">
    <property type="component" value="Unassembled WGS sequence"/>
</dbReference>
<dbReference type="Pfam" id="PF00034">
    <property type="entry name" value="Cytochrom_C"/>
    <property type="match status" value="1"/>
</dbReference>
<proteinExistence type="predicted"/>
<dbReference type="InterPro" id="IPR011042">
    <property type="entry name" value="6-blade_b-propeller_TolB-like"/>
</dbReference>
<dbReference type="Gene3D" id="2.120.10.30">
    <property type="entry name" value="TolB, C-terminal domain"/>
    <property type="match status" value="1"/>
</dbReference>
<dbReference type="PROSITE" id="PS51007">
    <property type="entry name" value="CYTC"/>
    <property type="match status" value="1"/>
</dbReference>
<evidence type="ECO:0000313" key="7">
    <source>
        <dbReference type="Proteomes" id="UP000199031"/>
    </source>
</evidence>
<evidence type="ECO:0000256" key="1">
    <source>
        <dbReference type="ARBA" id="ARBA00022617"/>
    </source>
</evidence>
<evidence type="ECO:0000259" key="5">
    <source>
        <dbReference type="PROSITE" id="PS51007"/>
    </source>
</evidence>
<organism evidence="6 7">
    <name type="scientific">Parafilimonas terrae</name>
    <dbReference type="NCBI Taxonomy" id="1465490"/>
    <lineage>
        <taxon>Bacteria</taxon>
        <taxon>Pseudomonadati</taxon>
        <taxon>Bacteroidota</taxon>
        <taxon>Chitinophagia</taxon>
        <taxon>Chitinophagales</taxon>
        <taxon>Chitinophagaceae</taxon>
        <taxon>Parafilimonas</taxon>
    </lineage>
</organism>
<dbReference type="PANTHER" id="PTHR33546">
    <property type="entry name" value="LARGE, MULTIFUNCTIONAL SECRETED PROTEIN-RELATED"/>
    <property type="match status" value="1"/>
</dbReference>
<protein>
    <submittedName>
        <fullName evidence="6">Putative heme-binding domain-containing protein</fullName>
    </submittedName>
</protein>
<dbReference type="InterPro" id="IPR013427">
    <property type="entry name" value="Haem-bd_dom_put"/>
</dbReference>
<keyword evidence="1 4" id="KW-0349">Heme</keyword>
<dbReference type="EMBL" id="FOXQ01000013">
    <property type="protein sequence ID" value="SFQ45704.1"/>
    <property type="molecule type" value="Genomic_DNA"/>
</dbReference>
<dbReference type="PANTHER" id="PTHR33546:SF1">
    <property type="entry name" value="LARGE, MULTIFUNCTIONAL SECRETED PROTEIN"/>
    <property type="match status" value="1"/>
</dbReference>
<evidence type="ECO:0000256" key="3">
    <source>
        <dbReference type="ARBA" id="ARBA00023004"/>
    </source>
</evidence>
<dbReference type="PROSITE" id="PS51257">
    <property type="entry name" value="PROKAR_LIPOPROTEIN"/>
    <property type="match status" value="1"/>
</dbReference>
<dbReference type="NCBIfam" id="TIGR02603">
    <property type="entry name" value="CxxCH_TIGR02603"/>
    <property type="match status" value="1"/>
</dbReference>
<gene>
    <name evidence="6" type="ORF">SAMN05444277_11358</name>
</gene>